<keyword evidence="9" id="KW-1185">Reference proteome</keyword>
<accession>A0A2S9KGM1</accession>
<evidence type="ECO:0000259" key="7">
    <source>
        <dbReference type="PROSITE" id="PS50885"/>
    </source>
</evidence>
<keyword evidence="4" id="KW-0807">Transducer</keyword>
<evidence type="ECO:0000256" key="5">
    <source>
        <dbReference type="SAM" id="Phobius"/>
    </source>
</evidence>
<comment type="caution">
    <text evidence="8">The sequence shown here is derived from an EMBL/GenBank/DDBJ whole genome shotgun (WGS) entry which is preliminary data.</text>
</comment>
<dbReference type="CDD" id="cd12912">
    <property type="entry name" value="PDC2_MCP_like"/>
    <property type="match status" value="1"/>
</dbReference>
<dbReference type="Proteomes" id="UP000238326">
    <property type="component" value="Unassembled WGS sequence"/>
</dbReference>
<keyword evidence="2" id="KW-0488">Methylation</keyword>
<feature type="domain" description="Methyl-accepting transducer" evidence="6">
    <location>
        <begin position="424"/>
        <end position="653"/>
    </location>
</feature>
<dbReference type="PANTHER" id="PTHR43531">
    <property type="entry name" value="PROTEIN ICFG"/>
    <property type="match status" value="1"/>
</dbReference>
<evidence type="ECO:0000313" key="9">
    <source>
        <dbReference type="Proteomes" id="UP000238326"/>
    </source>
</evidence>
<evidence type="ECO:0000313" key="8">
    <source>
        <dbReference type="EMBL" id="PRD69603.1"/>
    </source>
</evidence>
<protein>
    <submittedName>
        <fullName evidence="8">Chemotaxis protein</fullName>
    </submittedName>
</protein>
<dbReference type="InterPro" id="IPR003660">
    <property type="entry name" value="HAMP_dom"/>
</dbReference>
<dbReference type="CDD" id="cd12913">
    <property type="entry name" value="PDC1_MCP_like"/>
    <property type="match status" value="1"/>
</dbReference>
<dbReference type="PROSITE" id="PS50885">
    <property type="entry name" value="HAMP"/>
    <property type="match status" value="1"/>
</dbReference>
<reference evidence="8 9" key="1">
    <citation type="submission" date="2018-03" db="EMBL/GenBank/DDBJ databases">
        <title>Comparative genomics illustrates the genes involved in a hyperalkaliphilic mechanisms of Serpentinomonas isolated from highly-alkaline calcium-rich serpentinized springs.</title>
        <authorList>
            <person name="Suzuki S."/>
            <person name="Ishii S."/>
            <person name="Walworth N."/>
            <person name="Bird L."/>
            <person name="Kuenen J.G."/>
            <person name="Nealson K.H."/>
        </authorList>
    </citation>
    <scope>NUCLEOTIDE SEQUENCE [LARGE SCALE GENOMIC DNA]</scope>
    <source>
        <strain evidence="8 9">83</strain>
    </source>
</reference>
<dbReference type="Gene3D" id="1.10.287.950">
    <property type="entry name" value="Methyl-accepting chemotaxis protein"/>
    <property type="match status" value="1"/>
</dbReference>
<dbReference type="OrthoDB" id="8576332at2"/>
<dbReference type="Pfam" id="PF00015">
    <property type="entry name" value="MCPsignal"/>
    <property type="match status" value="1"/>
</dbReference>
<dbReference type="PROSITE" id="PS50111">
    <property type="entry name" value="CHEMOTAXIS_TRANSDUC_2"/>
    <property type="match status" value="1"/>
</dbReference>
<dbReference type="InterPro" id="IPR004089">
    <property type="entry name" value="MCPsignal_dom"/>
</dbReference>
<dbReference type="GO" id="GO:0007165">
    <property type="term" value="P:signal transduction"/>
    <property type="evidence" value="ECO:0007669"/>
    <property type="project" value="UniProtKB-KW"/>
</dbReference>
<dbReference type="SUPFAM" id="SSF58104">
    <property type="entry name" value="Methyl-accepting chemotaxis protein (MCP) signaling domain"/>
    <property type="match status" value="1"/>
</dbReference>
<dbReference type="CDD" id="cd11386">
    <property type="entry name" value="MCP_signal"/>
    <property type="match status" value="1"/>
</dbReference>
<dbReference type="GO" id="GO:0004888">
    <property type="term" value="F:transmembrane signaling receptor activity"/>
    <property type="evidence" value="ECO:0007669"/>
    <property type="project" value="InterPro"/>
</dbReference>
<dbReference type="PRINTS" id="PR00260">
    <property type="entry name" value="CHEMTRNSDUCR"/>
</dbReference>
<comment type="subcellular location">
    <subcellularLocation>
        <location evidence="1">Membrane</location>
    </subcellularLocation>
</comment>
<dbReference type="PANTHER" id="PTHR43531:SF14">
    <property type="entry name" value="METHYL-ACCEPTING CHEMOTAXIS PROTEIN I-RELATED"/>
    <property type="match status" value="1"/>
</dbReference>
<dbReference type="Gene3D" id="3.30.450.20">
    <property type="entry name" value="PAS domain"/>
    <property type="match status" value="2"/>
</dbReference>
<dbReference type="GO" id="GO:0006935">
    <property type="term" value="P:chemotaxis"/>
    <property type="evidence" value="ECO:0007669"/>
    <property type="project" value="InterPro"/>
</dbReference>
<name>A0A2S9KGM1_9BURK</name>
<dbReference type="AlphaFoldDB" id="A0A2S9KGM1"/>
<evidence type="ECO:0000256" key="2">
    <source>
        <dbReference type="ARBA" id="ARBA00022481"/>
    </source>
</evidence>
<dbReference type="EMBL" id="PVLR01000012">
    <property type="protein sequence ID" value="PRD69603.1"/>
    <property type="molecule type" value="Genomic_DNA"/>
</dbReference>
<dbReference type="SMART" id="SM00283">
    <property type="entry name" value="MA"/>
    <property type="match status" value="1"/>
</dbReference>
<evidence type="ECO:0000256" key="4">
    <source>
        <dbReference type="PROSITE-ProRule" id="PRU00284"/>
    </source>
</evidence>
<sequence length="677" mass="71520">MPVRLHAITAGLIFARKVSMRNPMKPKLTLRLRQQLLVILVVLIGFSLTVAVLVGQAEIAQRQLSLRYASELANHESRQVSGALDQALDAARTLAQAMAGMKAQGRIDRMSADAMLKGVLAGNSGFLGVWSGWEPDALDGQDANYINQPGHDGSGRYIPYWNRGSGQVVLEPLLDYDKPGAGDYYLIPRQTGRETLIEPYPYVVAGQELQITSVAVPVMLDGQFLGVVGVDIALSSLQDNIGKIRIFDNGYASLLSNQAVYVGDRDPARIGKGLGSESEFAAVRAAILAGQRHELTTQDERLGEVIRLYVPVRVGMTQMPWSFVVTIPTSEILAEVHRLRSWALSLGLLSIVGVSLVLGLSLDRMVLRPIGGEPADAAAVAQRIAAGDLSQPAAGRNQGVDSLMTQLQTMQASLAKVVARVREGAHAVASASAEISTGNRDLSGRTENQALALQQTAASMDELGAAVKHNAQNAQQATQLAQAASQVALTGGEVVGRVVATMRSINDSSSRIADIIGVIDGIAFQTNILALNAAVEAARAGEQGRGFAVVASEVRSLASRSAAAAKEIKGLIGISVERVEQGSQLVDQAGSTMSEVVNAIQRVTHIMAEISVASAQQSAGVTQVGQAVTQMDQATQENAAMVEQMATAAASLSAQADDLVNLVSVFRLEPSPTRHQG</sequence>
<dbReference type="InterPro" id="IPR004090">
    <property type="entry name" value="Chemotax_Me-accpt_rcpt"/>
</dbReference>
<dbReference type="Pfam" id="PF22673">
    <property type="entry name" value="MCP-like_PDC_1"/>
    <property type="match status" value="1"/>
</dbReference>
<dbReference type="InterPro" id="IPR051310">
    <property type="entry name" value="MCP_chemotaxis"/>
</dbReference>
<evidence type="ECO:0000259" key="6">
    <source>
        <dbReference type="PROSITE" id="PS50111"/>
    </source>
</evidence>
<keyword evidence="5" id="KW-0812">Transmembrane</keyword>
<dbReference type="GO" id="GO:0005886">
    <property type="term" value="C:plasma membrane"/>
    <property type="evidence" value="ECO:0007669"/>
    <property type="project" value="TreeGrafter"/>
</dbReference>
<keyword evidence="5" id="KW-1133">Transmembrane helix</keyword>
<comment type="similarity">
    <text evidence="3">Belongs to the methyl-accepting chemotaxis (MCP) protein family.</text>
</comment>
<dbReference type="FunFam" id="1.10.287.950:FF:000001">
    <property type="entry name" value="Methyl-accepting chemotaxis sensory transducer"/>
    <property type="match status" value="1"/>
</dbReference>
<evidence type="ECO:0000256" key="1">
    <source>
        <dbReference type="ARBA" id="ARBA00004370"/>
    </source>
</evidence>
<proteinExistence type="inferred from homology"/>
<gene>
    <name evidence="8" type="ORF">C6P61_04630</name>
</gene>
<organism evidence="8 9">
    <name type="scientific">Malikia spinosa</name>
    <dbReference type="NCBI Taxonomy" id="86180"/>
    <lineage>
        <taxon>Bacteria</taxon>
        <taxon>Pseudomonadati</taxon>
        <taxon>Pseudomonadota</taxon>
        <taxon>Betaproteobacteria</taxon>
        <taxon>Burkholderiales</taxon>
        <taxon>Comamonadaceae</taxon>
        <taxon>Malikia</taxon>
    </lineage>
</organism>
<keyword evidence="5" id="KW-0472">Membrane</keyword>
<feature type="domain" description="HAMP" evidence="7">
    <location>
        <begin position="378"/>
        <end position="419"/>
    </location>
</feature>
<feature type="transmembrane region" description="Helical" evidence="5">
    <location>
        <begin position="36"/>
        <end position="57"/>
    </location>
</feature>
<evidence type="ECO:0000256" key="3">
    <source>
        <dbReference type="ARBA" id="ARBA00029447"/>
    </source>
</evidence>